<evidence type="ECO:0000256" key="5">
    <source>
        <dbReference type="ARBA" id="ARBA00022679"/>
    </source>
</evidence>
<dbReference type="GO" id="GO:0008349">
    <property type="term" value="F:MAP kinase kinase kinase kinase activity"/>
    <property type="evidence" value="ECO:0007669"/>
    <property type="project" value="InterPro"/>
</dbReference>
<feature type="region of interest" description="Disordered" evidence="13">
    <location>
        <begin position="487"/>
        <end position="530"/>
    </location>
</feature>
<dbReference type="SMART" id="SM00220">
    <property type="entry name" value="S_TKc"/>
    <property type="match status" value="1"/>
</dbReference>
<dbReference type="PROSITE" id="PS50011">
    <property type="entry name" value="PROTEIN_KINASE_DOM"/>
    <property type="match status" value="1"/>
</dbReference>
<keyword evidence="4" id="KW-0597">Phosphoprotein</keyword>
<comment type="catalytic activity">
    <reaction evidence="9">
        <text>L-threonyl-[protein] + ATP = O-phospho-L-threonyl-[protein] + ADP + H(+)</text>
        <dbReference type="Rhea" id="RHEA:46608"/>
        <dbReference type="Rhea" id="RHEA-COMP:11060"/>
        <dbReference type="Rhea" id="RHEA-COMP:11605"/>
        <dbReference type="ChEBI" id="CHEBI:15378"/>
        <dbReference type="ChEBI" id="CHEBI:30013"/>
        <dbReference type="ChEBI" id="CHEBI:30616"/>
        <dbReference type="ChEBI" id="CHEBI:61977"/>
        <dbReference type="ChEBI" id="CHEBI:456216"/>
        <dbReference type="EC" id="2.7.11.1"/>
    </reaction>
</comment>
<dbReference type="PANTHER" id="PTHR48012">
    <property type="entry name" value="STERILE20-LIKE KINASE, ISOFORM B-RELATED"/>
    <property type="match status" value="1"/>
</dbReference>
<evidence type="ECO:0000256" key="8">
    <source>
        <dbReference type="ARBA" id="ARBA00022840"/>
    </source>
</evidence>
<feature type="active site" description="Proton acceptor" evidence="10">
    <location>
        <position position="135"/>
    </location>
</feature>
<keyword evidence="5 9" id="KW-0808">Transferase</keyword>
<dbReference type="CDD" id="cd06613">
    <property type="entry name" value="STKc_MAP4K3_like"/>
    <property type="match status" value="1"/>
</dbReference>
<dbReference type="PROSITE" id="PS50219">
    <property type="entry name" value="CNH"/>
    <property type="match status" value="1"/>
</dbReference>
<dbReference type="GO" id="GO:0005524">
    <property type="term" value="F:ATP binding"/>
    <property type="evidence" value="ECO:0007669"/>
    <property type="project" value="UniProtKB-UniRule"/>
</dbReference>
<evidence type="ECO:0000313" key="17">
    <source>
        <dbReference type="Proteomes" id="UP000593565"/>
    </source>
</evidence>
<organism evidence="16 17">
    <name type="scientific">Ameiurus melas</name>
    <name type="common">Black bullhead</name>
    <name type="synonym">Silurus melas</name>
    <dbReference type="NCBI Taxonomy" id="219545"/>
    <lineage>
        <taxon>Eukaryota</taxon>
        <taxon>Metazoa</taxon>
        <taxon>Chordata</taxon>
        <taxon>Craniata</taxon>
        <taxon>Vertebrata</taxon>
        <taxon>Euteleostomi</taxon>
        <taxon>Actinopterygii</taxon>
        <taxon>Neopterygii</taxon>
        <taxon>Teleostei</taxon>
        <taxon>Ostariophysi</taxon>
        <taxon>Siluriformes</taxon>
        <taxon>Ictaluridae</taxon>
        <taxon>Ameiurus</taxon>
    </lineage>
</organism>
<comment type="function">
    <text evidence="9">Serine/threonine kinase that plays a role in the response to environmental stress. Appears to act upstream of the JUN N-terminal pathway.</text>
</comment>
<evidence type="ECO:0000256" key="6">
    <source>
        <dbReference type="ARBA" id="ARBA00022741"/>
    </source>
</evidence>
<evidence type="ECO:0000259" key="15">
    <source>
        <dbReference type="PROSITE" id="PS50219"/>
    </source>
</evidence>
<dbReference type="InterPro" id="IPR000719">
    <property type="entry name" value="Prot_kinase_dom"/>
</dbReference>
<comment type="cofactor">
    <cofactor evidence="1 9">
        <name>Mg(2+)</name>
        <dbReference type="ChEBI" id="CHEBI:18420"/>
    </cofactor>
</comment>
<dbReference type="EC" id="2.7.11.1" evidence="9"/>
<name>A0A7J6A416_AMEME</name>
<dbReference type="Pfam" id="PF00069">
    <property type="entry name" value="Pkinase"/>
    <property type="match status" value="1"/>
</dbReference>
<keyword evidence="17" id="KW-1185">Reference proteome</keyword>
<keyword evidence="8 9" id="KW-0067">ATP-binding</keyword>
<dbReference type="InterPro" id="IPR011009">
    <property type="entry name" value="Kinase-like_dom_sf"/>
</dbReference>
<dbReference type="Gene3D" id="1.10.510.10">
    <property type="entry name" value="Transferase(Phosphotransferase) domain 1"/>
    <property type="match status" value="1"/>
</dbReference>
<gene>
    <name evidence="16" type="ORF">AMELA_G00209960</name>
</gene>
<dbReference type="InterPro" id="IPR050629">
    <property type="entry name" value="STE20/SPS1-PAK"/>
</dbReference>
<evidence type="ECO:0000256" key="13">
    <source>
        <dbReference type="SAM" id="MobiDB-lite"/>
    </source>
</evidence>
<comment type="catalytic activity">
    <reaction evidence="9">
        <text>L-seryl-[protein] + ATP = O-phospho-L-seryl-[protein] + ADP + H(+)</text>
        <dbReference type="Rhea" id="RHEA:17989"/>
        <dbReference type="Rhea" id="RHEA-COMP:9863"/>
        <dbReference type="Rhea" id="RHEA-COMP:11604"/>
        <dbReference type="ChEBI" id="CHEBI:15378"/>
        <dbReference type="ChEBI" id="CHEBI:29999"/>
        <dbReference type="ChEBI" id="CHEBI:30616"/>
        <dbReference type="ChEBI" id="CHEBI:83421"/>
        <dbReference type="ChEBI" id="CHEBI:456216"/>
        <dbReference type="EC" id="2.7.11.1"/>
    </reaction>
</comment>
<comment type="similarity">
    <text evidence="2 9">Belongs to the protein kinase superfamily. STE Ser/Thr protein kinase family. STE20 subfamily.</text>
</comment>
<proteinExistence type="inferred from homology"/>
<feature type="region of interest" description="Disordered" evidence="13">
    <location>
        <begin position="382"/>
        <end position="438"/>
    </location>
</feature>
<evidence type="ECO:0000256" key="12">
    <source>
        <dbReference type="PROSITE-ProRule" id="PRU10141"/>
    </source>
</evidence>
<dbReference type="PANTHER" id="PTHR48012:SF30">
    <property type="entry name" value="NON-SPECIFIC SERINE_THREONINE PROTEIN KINASE"/>
    <property type="match status" value="1"/>
</dbReference>
<dbReference type="FunFam" id="1.10.510.10:FF:000031">
    <property type="entry name" value="Mitogen-activated protein kinase kinase kinase kinase"/>
    <property type="match status" value="1"/>
</dbReference>
<dbReference type="Proteomes" id="UP000593565">
    <property type="component" value="Unassembled WGS sequence"/>
</dbReference>
<dbReference type="InterPro" id="IPR017441">
    <property type="entry name" value="Protein_kinase_ATP_BS"/>
</dbReference>
<comment type="caution">
    <text evidence="16">The sequence shown here is derived from an EMBL/GenBank/DDBJ whole genome shotgun (WGS) entry which is preliminary data.</text>
</comment>
<protein>
    <recommendedName>
        <fullName evidence="9">Mitogen-activated protein kinase kinase kinase kinase</fullName>
        <ecNumber evidence="9">2.7.11.1</ecNumber>
    </recommendedName>
</protein>
<evidence type="ECO:0000256" key="10">
    <source>
        <dbReference type="PIRSR" id="PIRSR038172-1"/>
    </source>
</evidence>
<dbReference type="EMBL" id="JAAGNN010000018">
    <property type="protein sequence ID" value="KAF4077604.1"/>
    <property type="molecule type" value="Genomic_DNA"/>
</dbReference>
<sequence length="889" mass="99067">MDAIGVLNTNPLDDYELIHRIGSGTYGDVFKARNIKTSIIAAIKVVKLDPGDDISSIQQEITMMKDCMHKNIVAYFGGYLRNNKLWICMEFCGGGSLQDIYHVTGPLKERQIAYVCRETLQGLHYLHMMGKMHRDIKGANILLTERGDVKLADFGVAAEINASVVKRKSFIGTPYWMAPEVAAVERKGGYNQLCDIWAVGITAIELAELQPPMFDLHPMRALMLMSKSSFQSPKLKDKTKWSREFHYFIKMALTKSPRKRPTAEKLLQHAFITQLLTRNLVIELLDTANNPDLQHSQTMDDSDLETCRVFPDKITSLAKHLPVRKRISEEQLDLEKFGTSLQKDTDPCPGPYDDWSSIGDEEESLGLLECVEEALLERSLTMKRAPSAEDSPTEEDKYATVKRVVPQPAKINSPANQDKTASALSPSPSPLIGSTPHTDANPCLVNESALLVGSTVSDLSLLTNISLINDSTSLGSPCMTPNNDLITGSSTAIERGGNRDHSPPRQPLSPEWSTLRRKTEDSKDDVHGLPPTPQVHMGACFSKVFNGCPLKIHCAGTWVLPKTRDQHLILGAEEGIYTLNLNELHEDTMEKLLPQRCSWLYIMHNVLMSVSGKSSQLTSHSLPALFEYRENMQRRQGHLSINAHRLSTRISLRKYAMSVKIPDTKGCRRCSVVRNPYTDSVFLCAAVPSGLVLLLWYEPMQKFMQLKHIPLNLPESLPIFELLVQESEELPQVCVGVHCGNHGSGKAMDHLQFNIIPLDDAPRVHPDGESLQPKQITQLDRDTVLLALEDTVKAVNLQGCSSKGLVSDLTFDFSIETLVCLQDSVLAFWKHGLKGKSLQSGEVVQEITDETRVFHVLCTNKDIILQSTPTHDPSAMCNLYILTGHESSY</sequence>
<keyword evidence="6 9" id="KW-0547">Nucleotide-binding</keyword>
<evidence type="ECO:0000256" key="4">
    <source>
        <dbReference type="ARBA" id="ARBA00022553"/>
    </source>
</evidence>
<evidence type="ECO:0000259" key="14">
    <source>
        <dbReference type="PROSITE" id="PS50011"/>
    </source>
</evidence>
<evidence type="ECO:0000256" key="11">
    <source>
        <dbReference type="PIRSR" id="PIRSR038172-2"/>
    </source>
</evidence>
<dbReference type="PROSITE" id="PS00107">
    <property type="entry name" value="PROTEIN_KINASE_ATP"/>
    <property type="match status" value="1"/>
</dbReference>
<keyword evidence="3 9" id="KW-0723">Serine/threonine-protein kinase</keyword>
<evidence type="ECO:0000256" key="1">
    <source>
        <dbReference type="ARBA" id="ARBA00001946"/>
    </source>
</evidence>
<keyword evidence="7 9" id="KW-0418">Kinase</keyword>
<accession>A0A7J6A416</accession>
<feature type="domain" description="Protein kinase" evidence="14">
    <location>
        <begin position="15"/>
        <end position="272"/>
    </location>
</feature>
<dbReference type="InterPro" id="IPR021160">
    <property type="entry name" value="MAPKKKK"/>
</dbReference>
<evidence type="ECO:0000256" key="9">
    <source>
        <dbReference type="PIRNR" id="PIRNR038172"/>
    </source>
</evidence>
<feature type="binding site" evidence="11 12">
    <location>
        <position position="44"/>
    </location>
    <ligand>
        <name>ATP</name>
        <dbReference type="ChEBI" id="CHEBI:30616"/>
    </ligand>
</feature>
<dbReference type="SUPFAM" id="SSF56112">
    <property type="entry name" value="Protein kinase-like (PK-like)"/>
    <property type="match status" value="1"/>
</dbReference>
<dbReference type="GO" id="GO:0005737">
    <property type="term" value="C:cytoplasm"/>
    <property type="evidence" value="ECO:0007669"/>
    <property type="project" value="TreeGrafter"/>
</dbReference>
<feature type="domain" description="CNH" evidence="15">
    <location>
        <begin position="549"/>
        <end position="862"/>
    </location>
</feature>
<evidence type="ECO:0000256" key="2">
    <source>
        <dbReference type="ARBA" id="ARBA00008874"/>
    </source>
</evidence>
<dbReference type="InterPro" id="IPR001180">
    <property type="entry name" value="CNH_dom"/>
</dbReference>
<dbReference type="AlphaFoldDB" id="A0A7J6A416"/>
<dbReference type="SMART" id="SM00036">
    <property type="entry name" value="CNH"/>
    <property type="match status" value="1"/>
</dbReference>
<reference evidence="16 17" key="1">
    <citation type="submission" date="2020-02" db="EMBL/GenBank/DDBJ databases">
        <title>A chromosome-scale genome assembly of the black bullhead catfish (Ameiurus melas).</title>
        <authorList>
            <person name="Wen M."/>
            <person name="Zham M."/>
            <person name="Cabau C."/>
            <person name="Klopp C."/>
            <person name="Donnadieu C."/>
            <person name="Roques C."/>
            <person name="Bouchez O."/>
            <person name="Lampietro C."/>
            <person name="Jouanno E."/>
            <person name="Herpin A."/>
            <person name="Louis A."/>
            <person name="Berthelot C."/>
            <person name="Parey E."/>
            <person name="Roest-Crollius H."/>
            <person name="Braasch I."/>
            <person name="Postlethwait J."/>
            <person name="Robinson-Rechavi M."/>
            <person name="Echchiki A."/>
            <person name="Begum T."/>
            <person name="Montfort J."/>
            <person name="Schartl M."/>
            <person name="Bobe J."/>
            <person name="Guiguen Y."/>
        </authorList>
    </citation>
    <scope>NUCLEOTIDE SEQUENCE [LARGE SCALE GENOMIC DNA]</scope>
    <source>
        <strain evidence="16">M_S1</strain>
        <tissue evidence="16">Blood</tissue>
    </source>
</reference>
<dbReference type="Pfam" id="PF00780">
    <property type="entry name" value="CNH"/>
    <property type="match status" value="1"/>
</dbReference>
<dbReference type="PIRSF" id="PIRSF038172">
    <property type="entry name" value="MAPKKKK"/>
    <property type="match status" value="1"/>
</dbReference>
<feature type="binding site" evidence="11">
    <location>
        <begin position="21"/>
        <end position="29"/>
    </location>
    <ligand>
        <name>ATP</name>
        <dbReference type="ChEBI" id="CHEBI:30616"/>
    </ligand>
</feature>
<feature type="compositionally biased region" description="Basic and acidic residues" evidence="13">
    <location>
        <begin position="517"/>
        <end position="527"/>
    </location>
</feature>
<evidence type="ECO:0000256" key="3">
    <source>
        <dbReference type="ARBA" id="ARBA00022527"/>
    </source>
</evidence>
<evidence type="ECO:0000313" key="16">
    <source>
        <dbReference type="EMBL" id="KAF4077604.1"/>
    </source>
</evidence>
<evidence type="ECO:0000256" key="7">
    <source>
        <dbReference type="ARBA" id="ARBA00022777"/>
    </source>
</evidence>